<dbReference type="Pfam" id="PF23310">
    <property type="entry name" value="TPR_27"/>
    <property type="match status" value="1"/>
</dbReference>
<evidence type="ECO:0000313" key="3">
    <source>
        <dbReference type="Proteomes" id="UP000289738"/>
    </source>
</evidence>
<keyword evidence="3" id="KW-1185">Reference proteome</keyword>
<dbReference type="InterPro" id="IPR057136">
    <property type="entry name" value="At2g35280_TPR_dom"/>
</dbReference>
<feature type="domain" description="At2g35280-like TPR" evidence="1">
    <location>
        <begin position="82"/>
        <end position="162"/>
    </location>
</feature>
<dbReference type="AlphaFoldDB" id="A0A445D9C6"/>
<proteinExistence type="predicted"/>
<dbReference type="PANTHER" id="PTHR33784">
    <property type="entry name" value="OS05G0482100 PROTEIN"/>
    <property type="match status" value="1"/>
</dbReference>
<organism evidence="2 3">
    <name type="scientific">Arachis hypogaea</name>
    <name type="common">Peanut</name>
    <dbReference type="NCBI Taxonomy" id="3818"/>
    <lineage>
        <taxon>Eukaryota</taxon>
        <taxon>Viridiplantae</taxon>
        <taxon>Streptophyta</taxon>
        <taxon>Embryophyta</taxon>
        <taxon>Tracheophyta</taxon>
        <taxon>Spermatophyta</taxon>
        <taxon>Magnoliopsida</taxon>
        <taxon>eudicotyledons</taxon>
        <taxon>Gunneridae</taxon>
        <taxon>Pentapetalae</taxon>
        <taxon>rosids</taxon>
        <taxon>fabids</taxon>
        <taxon>Fabales</taxon>
        <taxon>Fabaceae</taxon>
        <taxon>Papilionoideae</taxon>
        <taxon>50 kb inversion clade</taxon>
        <taxon>dalbergioids sensu lato</taxon>
        <taxon>Dalbergieae</taxon>
        <taxon>Pterocarpus clade</taxon>
        <taxon>Arachis</taxon>
    </lineage>
</organism>
<dbReference type="Proteomes" id="UP000289738">
    <property type="component" value="Chromosome A05"/>
</dbReference>
<evidence type="ECO:0000259" key="1">
    <source>
        <dbReference type="Pfam" id="PF23310"/>
    </source>
</evidence>
<dbReference type="SMR" id="A0A445D9C6"/>
<dbReference type="InterPro" id="IPR040338">
    <property type="entry name" value="At1g67623-like"/>
</dbReference>
<accession>A0A445D9C6</accession>
<dbReference type="PANTHER" id="PTHR33784:SF49">
    <property type="entry name" value="F-BOX PROTEIN"/>
    <property type="match status" value="1"/>
</dbReference>
<sequence length="193" mass="21648">MAGSFPKGKKTMDVSVQHECPLNRLPHKIWSCIATMVISNAIEDLFNMQATCKVFLSAARSDAVYKHATMSYKPLVRFVLHPDGPERRFIDQCVEAGNVDAMVRHGLEECIRFCLRNKGMELLARALTEGSVEAGYLRCGLLMCDPDDNEDMRTGVKILQAFTIHGLIESFTDFMMDLGNGKKVLLKEMSSRI</sequence>
<dbReference type="Gramene" id="arahy.Tifrunner.gnm2.ann2.Ah05g123900.1">
    <property type="protein sequence ID" value="arahy.Tifrunner.gnm2.ann2.Ah05g123900.1-CDS-1"/>
    <property type="gene ID" value="arahy.Tifrunner.gnm2.ann2.Ah05g123900"/>
</dbReference>
<evidence type="ECO:0000313" key="2">
    <source>
        <dbReference type="EMBL" id="RYR59788.1"/>
    </source>
</evidence>
<name>A0A445D9C6_ARAHY</name>
<reference evidence="2 3" key="1">
    <citation type="submission" date="2019-01" db="EMBL/GenBank/DDBJ databases">
        <title>Sequencing of cultivated peanut Arachis hypogaea provides insights into genome evolution and oil improvement.</title>
        <authorList>
            <person name="Chen X."/>
        </authorList>
    </citation>
    <scope>NUCLEOTIDE SEQUENCE [LARGE SCALE GENOMIC DNA]</scope>
    <source>
        <strain evidence="3">cv. Fuhuasheng</strain>
        <tissue evidence="2">Leaves</tissue>
    </source>
</reference>
<dbReference type="SUPFAM" id="SSF81383">
    <property type="entry name" value="F-box domain"/>
    <property type="match status" value="1"/>
</dbReference>
<dbReference type="STRING" id="3818.A0A445D9C6"/>
<dbReference type="EMBL" id="SDMP01000005">
    <property type="protein sequence ID" value="RYR59788.1"/>
    <property type="molecule type" value="Genomic_DNA"/>
</dbReference>
<protein>
    <recommendedName>
        <fullName evidence="1">At2g35280-like TPR domain-containing protein</fullName>
    </recommendedName>
</protein>
<gene>
    <name evidence="2" type="ORF">Ahy_A05g025770</name>
</gene>
<comment type="caution">
    <text evidence="2">The sequence shown here is derived from an EMBL/GenBank/DDBJ whole genome shotgun (WGS) entry which is preliminary data.</text>
</comment>
<dbReference type="InterPro" id="IPR036047">
    <property type="entry name" value="F-box-like_dom_sf"/>
</dbReference>